<dbReference type="InterPro" id="IPR003111">
    <property type="entry name" value="Lon_prtase_N"/>
</dbReference>
<dbReference type="PANTHER" id="PTHR46732:SF8">
    <property type="entry name" value="ATP-DEPENDENT PROTEASE LA (LON) DOMAIN PROTEIN"/>
    <property type="match status" value="1"/>
</dbReference>
<feature type="domain" description="Lon N-terminal" evidence="1">
    <location>
        <begin position="16"/>
        <end position="61"/>
    </location>
</feature>
<gene>
    <name evidence="2" type="ORF">METZ01_LOCUS298939</name>
</gene>
<dbReference type="InterPro" id="IPR046336">
    <property type="entry name" value="Lon_prtase_N_sf"/>
</dbReference>
<name>A0A382MDE3_9ZZZZ</name>
<evidence type="ECO:0000259" key="1">
    <source>
        <dbReference type="Pfam" id="PF02190"/>
    </source>
</evidence>
<dbReference type="PANTHER" id="PTHR46732">
    <property type="entry name" value="ATP-DEPENDENT PROTEASE LA (LON) DOMAIN PROTEIN"/>
    <property type="match status" value="1"/>
</dbReference>
<accession>A0A382MDE3</accession>
<dbReference type="SUPFAM" id="SSF88697">
    <property type="entry name" value="PUA domain-like"/>
    <property type="match status" value="1"/>
</dbReference>
<reference evidence="2" key="1">
    <citation type="submission" date="2018-05" db="EMBL/GenBank/DDBJ databases">
        <authorList>
            <person name="Lanie J.A."/>
            <person name="Ng W.-L."/>
            <person name="Kazmierczak K.M."/>
            <person name="Andrzejewski T.M."/>
            <person name="Davidsen T.M."/>
            <person name="Wayne K.J."/>
            <person name="Tettelin H."/>
            <person name="Glass J.I."/>
            <person name="Rusch D."/>
            <person name="Podicherti R."/>
            <person name="Tsui H.-C.T."/>
            <person name="Winkler M.E."/>
        </authorList>
    </citation>
    <scope>NUCLEOTIDE SEQUENCE</scope>
</reference>
<sequence>MVTPTVGFRLGLLPDEIPIFPLTGALLLPGGQLPLNIFEPRYLAMVDSALSRGRWFGMVQPRDTKAQTVPD</sequence>
<dbReference type="AlphaFoldDB" id="A0A382MDE3"/>
<proteinExistence type="predicted"/>
<dbReference type="EMBL" id="UINC01092473">
    <property type="protein sequence ID" value="SVC46085.1"/>
    <property type="molecule type" value="Genomic_DNA"/>
</dbReference>
<dbReference type="Gene3D" id="2.30.130.40">
    <property type="entry name" value="LON domain-like"/>
    <property type="match status" value="1"/>
</dbReference>
<organism evidence="2">
    <name type="scientific">marine metagenome</name>
    <dbReference type="NCBI Taxonomy" id="408172"/>
    <lineage>
        <taxon>unclassified sequences</taxon>
        <taxon>metagenomes</taxon>
        <taxon>ecological metagenomes</taxon>
    </lineage>
</organism>
<protein>
    <recommendedName>
        <fullName evidence="1">Lon N-terminal domain-containing protein</fullName>
    </recommendedName>
</protein>
<dbReference type="Pfam" id="PF02190">
    <property type="entry name" value="LON_substr_bdg"/>
    <property type="match status" value="1"/>
</dbReference>
<dbReference type="InterPro" id="IPR015947">
    <property type="entry name" value="PUA-like_sf"/>
</dbReference>
<feature type="non-terminal residue" evidence="2">
    <location>
        <position position="71"/>
    </location>
</feature>
<evidence type="ECO:0000313" key="2">
    <source>
        <dbReference type="EMBL" id="SVC46085.1"/>
    </source>
</evidence>